<gene>
    <name evidence="2" type="ORF">BAGA_06085</name>
</gene>
<dbReference type="STRING" id="574375.AZF08_27445"/>
<organism evidence="2 3">
    <name type="scientific">Bacillus gaemokensis</name>
    <dbReference type="NCBI Taxonomy" id="574375"/>
    <lineage>
        <taxon>Bacteria</taxon>
        <taxon>Bacillati</taxon>
        <taxon>Bacillota</taxon>
        <taxon>Bacilli</taxon>
        <taxon>Bacillales</taxon>
        <taxon>Bacillaceae</taxon>
        <taxon>Bacillus</taxon>
        <taxon>Bacillus cereus group</taxon>
    </lineage>
</organism>
<feature type="transmembrane region" description="Helical" evidence="1">
    <location>
        <begin position="50"/>
        <end position="73"/>
    </location>
</feature>
<dbReference type="EMBL" id="JOTM01000113">
    <property type="protein sequence ID" value="KEK19597.1"/>
    <property type="molecule type" value="Genomic_DNA"/>
</dbReference>
<dbReference type="OrthoDB" id="8590912at2"/>
<comment type="caution">
    <text evidence="2">The sequence shown here is derived from an EMBL/GenBank/DDBJ whole genome shotgun (WGS) entry which is preliminary data.</text>
</comment>
<feature type="transmembrane region" description="Helical" evidence="1">
    <location>
        <begin position="122"/>
        <end position="139"/>
    </location>
</feature>
<accession>A0A073JZG5</accession>
<dbReference type="RefSeq" id="WP_033679228.1">
    <property type="nucleotide sequence ID" value="NZ_JOTM01000113.1"/>
</dbReference>
<dbReference type="Pfam" id="PF13160">
    <property type="entry name" value="DUF3995"/>
    <property type="match status" value="1"/>
</dbReference>
<protein>
    <submittedName>
        <fullName evidence="2">Membrane protein</fullName>
    </submittedName>
</protein>
<name>A0A073JZG5_9BACI</name>
<keyword evidence="1" id="KW-0812">Transmembrane</keyword>
<keyword evidence="1" id="KW-0472">Membrane</keyword>
<evidence type="ECO:0000313" key="2">
    <source>
        <dbReference type="EMBL" id="KEK19597.1"/>
    </source>
</evidence>
<sequence length="140" mass="15835">MKLLLISVAVGLLWFISFLHIYWAFGGRWGSAAVLPVKEGEHKPAFTPRIWGTLFVAILILLASVIIVVQGGYLQGFQANSLSKIGSLVCALVFIIRAIGDFKFVGFFKKIKHSQFARYDTWFYSPLCLFFGFVYIMLLF</sequence>
<proteinExistence type="predicted"/>
<dbReference type="Proteomes" id="UP000027778">
    <property type="component" value="Unassembled WGS sequence"/>
</dbReference>
<dbReference type="eggNOG" id="ENOG5032ZJG">
    <property type="taxonomic scope" value="Bacteria"/>
</dbReference>
<evidence type="ECO:0000256" key="1">
    <source>
        <dbReference type="SAM" id="Phobius"/>
    </source>
</evidence>
<dbReference type="AlphaFoldDB" id="A0A073JZG5"/>
<reference evidence="2 3" key="1">
    <citation type="submission" date="2014-06" db="EMBL/GenBank/DDBJ databases">
        <title>Draft genome sequence of Bacillus gaemokensis JCM 15801 (MCCC 1A00707).</title>
        <authorList>
            <person name="Lai Q."/>
            <person name="Liu Y."/>
            <person name="Shao Z."/>
        </authorList>
    </citation>
    <scope>NUCLEOTIDE SEQUENCE [LARGE SCALE GENOMIC DNA]</scope>
    <source>
        <strain evidence="2 3">JCM 15801</strain>
    </source>
</reference>
<evidence type="ECO:0000313" key="3">
    <source>
        <dbReference type="Proteomes" id="UP000027778"/>
    </source>
</evidence>
<feature type="transmembrane region" description="Helical" evidence="1">
    <location>
        <begin position="85"/>
        <end position="102"/>
    </location>
</feature>
<dbReference type="InterPro" id="IPR025058">
    <property type="entry name" value="DUF3995"/>
</dbReference>
<keyword evidence="1" id="KW-1133">Transmembrane helix</keyword>
<keyword evidence="3" id="KW-1185">Reference proteome</keyword>